<feature type="region of interest" description="Disordered" evidence="1">
    <location>
        <begin position="193"/>
        <end position="258"/>
    </location>
</feature>
<proteinExistence type="predicted"/>
<evidence type="ECO:0008006" key="5">
    <source>
        <dbReference type="Google" id="ProtNLM"/>
    </source>
</evidence>
<accession>A0A409Y402</accession>
<feature type="signal peptide" evidence="2">
    <location>
        <begin position="1"/>
        <end position="24"/>
    </location>
</feature>
<dbReference type="AlphaFoldDB" id="A0A409Y402"/>
<name>A0A409Y402_9AGAR</name>
<keyword evidence="4" id="KW-1185">Reference proteome</keyword>
<evidence type="ECO:0000313" key="4">
    <source>
        <dbReference type="Proteomes" id="UP000284706"/>
    </source>
</evidence>
<reference evidence="3 4" key="1">
    <citation type="journal article" date="2018" name="Evol. Lett.">
        <title>Horizontal gene cluster transfer increased hallucinogenic mushroom diversity.</title>
        <authorList>
            <person name="Reynolds H.T."/>
            <person name="Vijayakumar V."/>
            <person name="Gluck-Thaler E."/>
            <person name="Korotkin H.B."/>
            <person name="Matheny P.B."/>
            <person name="Slot J.C."/>
        </authorList>
    </citation>
    <scope>NUCLEOTIDE SEQUENCE [LARGE SCALE GENOMIC DNA]</scope>
    <source>
        <strain evidence="3 4">SRW20</strain>
    </source>
</reference>
<organism evidence="3 4">
    <name type="scientific">Gymnopilus dilepis</name>
    <dbReference type="NCBI Taxonomy" id="231916"/>
    <lineage>
        <taxon>Eukaryota</taxon>
        <taxon>Fungi</taxon>
        <taxon>Dikarya</taxon>
        <taxon>Basidiomycota</taxon>
        <taxon>Agaricomycotina</taxon>
        <taxon>Agaricomycetes</taxon>
        <taxon>Agaricomycetidae</taxon>
        <taxon>Agaricales</taxon>
        <taxon>Agaricineae</taxon>
        <taxon>Hymenogastraceae</taxon>
        <taxon>Gymnopilus</taxon>
    </lineage>
</organism>
<dbReference type="InParanoid" id="A0A409Y402"/>
<evidence type="ECO:0000256" key="2">
    <source>
        <dbReference type="SAM" id="SignalP"/>
    </source>
</evidence>
<evidence type="ECO:0000313" key="3">
    <source>
        <dbReference type="EMBL" id="PPQ97730.1"/>
    </source>
</evidence>
<evidence type="ECO:0000256" key="1">
    <source>
        <dbReference type="SAM" id="MobiDB-lite"/>
    </source>
</evidence>
<feature type="chain" id="PRO_5019535696" description="Velvet domain-containing protein" evidence="2">
    <location>
        <begin position="25"/>
        <end position="258"/>
    </location>
</feature>
<dbReference type="EMBL" id="NHYE01001207">
    <property type="protein sequence ID" value="PPQ97730.1"/>
    <property type="molecule type" value="Genomic_DNA"/>
</dbReference>
<sequence length="258" mass="28546">MADAADCCGVFCVFCACFAFCGKACFYWPCCRDSRGYNSKEDEEFAREVEMETRAARAQGLPDSAVYNPLAYNQSQPAPQAMQLPAPQPVDGFVVLLIETPVDPDPSTRSSRRRLAILFEIVATSIEPFWTLDAYGGTCLRLLEGRALFVSFRGAIAGEIGHHPPQMEIQWTSYHDSEAAQREVMAKEAELWRKDPEDASAAQQHSDSITRQPVWQEQARPAPPSMQIPTVGAKDRTSLSESTGKEEDKPPTPVPKDS</sequence>
<dbReference type="Proteomes" id="UP000284706">
    <property type="component" value="Unassembled WGS sequence"/>
</dbReference>
<comment type="caution">
    <text evidence="3">The sequence shown here is derived from an EMBL/GenBank/DDBJ whole genome shotgun (WGS) entry which is preliminary data.</text>
</comment>
<keyword evidence="2" id="KW-0732">Signal</keyword>
<protein>
    <recommendedName>
        <fullName evidence="5">Velvet domain-containing protein</fullName>
    </recommendedName>
</protein>
<gene>
    <name evidence="3" type="ORF">CVT26_001920</name>
</gene>
<feature type="compositionally biased region" description="Basic and acidic residues" evidence="1">
    <location>
        <begin position="233"/>
        <end position="258"/>
    </location>
</feature>
<feature type="compositionally biased region" description="Polar residues" evidence="1">
    <location>
        <begin position="201"/>
        <end position="215"/>
    </location>
</feature>